<evidence type="ECO:0000313" key="4">
    <source>
        <dbReference type="EMBL" id="QEG02494.1"/>
    </source>
</evidence>
<comment type="similarity">
    <text evidence="2">Belongs to the 2H phosphoesterase superfamily. ThpR family.</text>
</comment>
<feature type="short sequence motif" description="HXTX 2" evidence="2">
    <location>
        <begin position="130"/>
        <end position="133"/>
    </location>
</feature>
<dbReference type="InterPro" id="IPR009097">
    <property type="entry name" value="Cyclic_Pdiesterase"/>
</dbReference>
<dbReference type="NCBIfam" id="TIGR02258">
    <property type="entry name" value="2_5_ligase"/>
    <property type="match status" value="1"/>
</dbReference>
<feature type="domain" description="Phosphoesterase HXTX" evidence="3">
    <location>
        <begin position="97"/>
        <end position="181"/>
    </location>
</feature>
<keyword evidence="5" id="KW-1185">Reference proteome</keyword>
<dbReference type="GO" id="GO:0004113">
    <property type="term" value="F:2',3'-cyclic-nucleotide 3'-phosphodiesterase activity"/>
    <property type="evidence" value="ECO:0007669"/>
    <property type="project" value="InterPro"/>
</dbReference>
<dbReference type="EC" id="3.1.4.58" evidence="2"/>
<dbReference type="HAMAP" id="MF_01940">
    <property type="entry name" value="RNA_CPDase"/>
    <property type="match status" value="1"/>
</dbReference>
<evidence type="ECO:0000313" key="5">
    <source>
        <dbReference type="Proteomes" id="UP000321353"/>
    </source>
</evidence>
<feature type="active site" description="Proton acceptor" evidence="2">
    <location>
        <position position="130"/>
    </location>
</feature>
<feature type="active site" description="Proton donor" evidence="2">
    <location>
        <position position="43"/>
    </location>
</feature>
<keyword evidence="4" id="KW-0436">Ligase</keyword>
<dbReference type="SUPFAM" id="SSF55144">
    <property type="entry name" value="LigT-like"/>
    <property type="match status" value="1"/>
</dbReference>
<dbReference type="InterPro" id="IPR014051">
    <property type="entry name" value="Phosphoesterase_HXTX"/>
</dbReference>
<evidence type="ECO:0000256" key="1">
    <source>
        <dbReference type="ARBA" id="ARBA00022801"/>
    </source>
</evidence>
<dbReference type="PANTHER" id="PTHR35561:SF1">
    <property type="entry name" value="RNA 2',3'-CYCLIC PHOSPHODIESTERASE"/>
    <property type="match status" value="1"/>
</dbReference>
<dbReference type="InterPro" id="IPR004175">
    <property type="entry name" value="RNA_CPDase"/>
</dbReference>
<keyword evidence="1 2" id="KW-0378">Hydrolase</keyword>
<feature type="short sequence motif" description="HXTX 1" evidence="2">
    <location>
        <begin position="43"/>
        <end position="46"/>
    </location>
</feature>
<evidence type="ECO:0000259" key="3">
    <source>
        <dbReference type="Pfam" id="PF02834"/>
    </source>
</evidence>
<comment type="catalytic activity">
    <reaction evidence="2">
        <text>a 3'-end 2',3'-cyclophospho-ribonucleotide-RNA + H2O = a 3'-end 2'-phospho-ribonucleotide-RNA + H(+)</text>
        <dbReference type="Rhea" id="RHEA:11828"/>
        <dbReference type="Rhea" id="RHEA-COMP:10464"/>
        <dbReference type="Rhea" id="RHEA-COMP:17353"/>
        <dbReference type="ChEBI" id="CHEBI:15377"/>
        <dbReference type="ChEBI" id="CHEBI:15378"/>
        <dbReference type="ChEBI" id="CHEBI:83064"/>
        <dbReference type="ChEBI" id="CHEBI:173113"/>
        <dbReference type="EC" id="3.1.4.58"/>
    </reaction>
</comment>
<dbReference type="Proteomes" id="UP000321353">
    <property type="component" value="Chromosome"/>
</dbReference>
<name>A0A5B9MNH4_9BACT</name>
<dbReference type="PANTHER" id="PTHR35561">
    <property type="entry name" value="RNA 2',3'-CYCLIC PHOSPHODIESTERASE"/>
    <property type="match status" value="1"/>
</dbReference>
<sequence length="190" mass="20974">MQTIRSFISIPVPPAVTAAAGKIMKRLKPLDSGFKWVPIDNFHLTLKFLGEVDNVEIPDVCKAIRRVTDPIEPFELRFAGTGGFPNAEKPRILYVGVDDPTGNLVRLVAGLEKQLAELGFKPEPRDYTPHLTLGRTRSNSRRAGEELVAAMSDLADTQLGEMVVDEVHLMASFLDKAGPTYQVMDTIELD</sequence>
<dbReference type="Pfam" id="PF02834">
    <property type="entry name" value="LigT_PEase"/>
    <property type="match status" value="2"/>
</dbReference>
<proteinExistence type="inferred from homology"/>
<organism evidence="4 5">
    <name type="scientific">Stieleria maiorica</name>
    <dbReference type="NCBI Taxonomy" id="2795974"/>
    <lineage>
        <taxon>Bacteria</taxon>
        <taxon>Pseudomonadati</taxon>
        <taxon>Planctomycetota</taxon>
        <taxon>Planctomycetia</taxon>
        <taxon>Pirellulales</taxon>
        <taxon>Pirellulaceae</taxon>
        <taxon>Stieleria</taxon>
    </lineage>
</organism>
<comment type="function">
    <text evidence="2">Hydrolyzes RNA 2',3'-cyclic phosphodiester to an RNA 2'-phosphomonoester.</text>
</comment>
<gene>
    <name evidence="4" type="primary">ligT</name>
    <name evidence="4" type="ORF">Mal15_66150</name>
</gene>
<dbReference type="RefSeq" id="WP_147871426.1">
    <property type="nucleotide sequence ID" value="NZ_CP036264.1"/>
</dbReference>
<dbReference type="AlphaFoldDB" id="A0A5B9MNH4"/>
<protein>
    <recommendedName>
        <fullName evidence="2">RNA 2',3'-cyclic phosphodiesterase</fullName>
        <shortName evidence="2">RNA 2',3'-CPDase</shortName>
        <ecNumber evidence="2">3.1.4.58</ecNumber>
    </recommendedName>
</protein>
<feature type="domain" description="Phosphoesterase HXTX" evidence="3">
    <location>
        <begin position="10"/>
        <end position="94"/>
    </location>
</feature>
<accession>A0A5B9MNH4</accession>
<dbReference type="EMBL" id="CP036264">
    <property type="protein sequence ID" value="QEG02494.1"/>
    <property type="molecule type" value="Genomic_DNA"/>
</dbReference>
<evidence type="ECO:0000256" key="2">
    <source>
        <dbReference type="HAMAP-Rule" id="MF_01940"/>
    </source>
</evidence>
<reference evidence="4 5" key="1">
    <citation type="submission" date="2019-02" db="EMBL/GenBank/DDBJ databases">
        <title>Planctomycetal bacteria perform biofilm scaping via a novel small molecule.</title>
        <authorList>
            <person name="Jeske O."/>
            <person name="Boedeker C."/>
            <person name="Wiegand S."/>
            <person name="Breitling P."/>
            <person name="Kallscheuer N."/>
            <person name="Jogler M."/>
            <person name="Rohde M."/>
            <person name="Petersen J."/>
            <person name="Medema M.H."/>
            <person name="Surup F."/>
            <person name="Jogler C."/>
        </authorList>
    </citation>
    <scope>NUCLEOTIDE SEQUENCE [LARGE SCALE GENOMIC DNA]</scope>
    <source>
        <strain evidence="4 5">Mal15</strain>
    </source>
</reference>
<dbReference type="GO" id="GO:0016874">
    <property type="term" value="F:ligase activity"/>
    <property type="evidence" value="ECO:0007669"/>
    <property type="project" value="UniProtKB-KW"/>
</dbReference>
<dbReference type="Gene3D" id="3.90.1140.10">
    <property type="entry name" value="Cyclic phosphodiesterase"/>
    <property type="match status" value="1"/>
</dbReference>
<dbReference type="KEGG" id="smam:Mal15_66150"/>
<dbReference type="GO" id="GO:0008664">
    <property type="term" value="F:RNA 2',3'-cyclic 3'-phosphodiesterase activity"/>
    <property type="evidence" value="ECO:0007669"/>
    <property type="project" value="UniProtKB-EC"/>
</dbReference>